<evidence type="ECO:0000313" key="2">
    <source>
        <dbReference type="Proteomes" id="UP000274695"/>
    </source>
</evidence>
<protein>
    <submittedName>
        <fullName evidence="1">Uncharacterized protein</fullName>
    </submittedName>
</protein>
<dbReference type="EMBL" id="RHGB01000038">
    <property type="protein sequence ID" value="RNL57502.1"/>
    <property type="molecule type" value="Genomic_DNA"/>
</dbReference>
<sequence>MIHQIEQLIARGILVVSIGGAQKLARTLELTLTHYTVDAPTLMFNVDTIDGSKLIFLRDAEEANRLLKSILDFYDQLPTNLIDQDRVKLIDLVSSNNPALVNAIALRSH</sequence>
<dbReference type="RefSeq" id="WP_123183800.1">
    <property type="nucleotide sequence ID" value="NZ_RHGB01000038.1"/>
</dbReference>
<reference evidence="1 2" key="1">
    <citation type="submission" date="2018-10" db="EMBL/GenBank/DDBJ databases">
        <title>Draft genome sequence of Zhongshania sp. DSW25-10.</title>
        <authorList>
            <person name="Oh J."/>
        </authorList>
    </citation>
    <scope>NUCLEOTIDE SEQUENCE [LARGE SCALE GENOMIC DNA]</scope>
    <source>
        <strain evidence="1 2">DSW25-10</strain>
    </source>
</reference>
<name>A0ABX9VZS9_9GAMM</name>
<comment type="caution">
    <text evidence="1">The sequence shown here is derived from an EMBL/GenBank/DDBJ whole genome shotgun (WGS) entry which is preliminary data.</text>
</comment>
<keyword evidence="2" id="KW-1185">Reference proteome</keyword>
<gene>
    <name evidence="1" type="ORF">D0911_18835</name>
</gene>
<proteinExistence type="predicted"/>
<evidence type="ECO:0000313" key="1">
    <source>
        <dbReference type="EMBL" id="RNL57502.1"/>
    </source>
</evidence>
<organism evidence="1 2">
    <name type="scientific">Zhongshania marina</name>
    <dbReference type="NCBI Taxonomy" id="2304603"/>
    <lineage>
        <taxon>Bacteria</taxon>
        <taxon>Pseudomonadati</taxon>
        <taxon>Pseudomonadota</taxon>
        <taxon>Gammaproteobacteria</taxon>
        <taxon>Cellvibrionales</taxon>
        <taxon>Spongiibacteraceae</taxon>
        <taxon>Zhongshania</taxon>
    </lineage>
</organism>
<accession>A0ABX9VZS9</accession>
<dbReference type="Proteomes" id="UP000274695">
    <property type="component" value="Unassembled WGS sequence"/>
</dbReference>